<keyword evidence="2" id="KW-1185">Reference proteome</keyword>
<dbReference type="EMBL" id="JAVFWL010000005">
    <property type="protein sequence ID" value="KAK6753797.1"/>
    <property type="molecule type" value="Genomic_DNA"/>
</dbReference>
<evidence type="ECO:0000313" key="1">
    <source>
        <dbReference type="EMBL" id="KAK6753797.1"/>
    </source>
</evidence>
<name>A0ABR1DTN4_NECAM</name>
<proteinExistence type="predicted"/>
<dbReference type="Proteomes" id="UP001303046">
    <property type="component" value="Unassembled WGS sequence"/>
</dbReference>
<organism evidence="1 2">
    <name type="scientific">Necator americanus</name>
    <name type="common">Human hookworm</name>
    <dbReference type="NCBI Taxonomy" id="51031"/>
    <lineage>
        <taxon>Eukaryota</taxon>
        <taxon>Metazoa</taxon>
        <taxon>Ecdysozoa</taxon>
        <taxon>Nematoda</taxon>
        <taxon>Chromadorea</taxon>
        <taxon>Rhabditida</taxon>
        <taxon>Rhabditina</taxon>
        <taxon>Rhabditomorpha</taxon>
        <taxon>Strongyloidea</taxon>
        <taxon>Ancylostomatidae</taxon>
        <taxon>Bunostominae</taxon>
        <taxon>Necator</taxon>
    </lineage>
</organism>
<accession>A0ABR1DTN4</accession>
<evidence type="ECO:0000313" key="2">
    <source>
        <dbReference type="Proteomes" id="UP001303046"/>
    </source>
</evidence>
<protein>
    <submittedName>
        <fullName evidence="1">Uncharacterized protein</fullName>
    </submittedName>
</protein>
<comment type="caution">
    <text evidence="1">The sequence shown here is derived from an EMBL/GenBank/DDBJ whole genome shotgun (WGS) entry which is preliminary data.</text>
</comment>
<gene>
    <name evidence="1" type="primary">Necator_chrV.g17817</name>
    <name evidence="1" type="ORF">RB195_013027</name>
</gene>
<reference evidence="1 2" key="1">
    <citation type="submission" date="2023-08" db="EMBL/GenBank/DDBJ databases">
        <title>A Necator americanus chromosomal reference genome.</title>
        <authorList>
            <person name="Ilik V."/>
            <person name="Petrzelkova K.J."/>
            <person name="Pardy F."/>
            <person name="Fuh T."/>
            <person name="Niatou-Singa F.S."/>
            <person name="Gouil Q."/>
            <person name="Baker L."/>
            <person name="Ritchie M.E."/>
            <person name="Jex A.R."/>
            <person name="Gazzola D."/>
            <person name="Li H."/>
            <person name="Toshio Fujiwara R."/>
            <person name="Zhan B."/>
            <person name="Aroian R.V."/>
            <person name="Pafco B."/>
            <person name="Schwarz E.M."/>
        </authorList>
    </citation>
    <scope>NUCLEOTIDE SEQUENCE [LARGE SCALE GENOMIC DNA]</scope>
    <source>
        <strain evidence="1 2">Aroian</strain>
        <tissue evidence="1">Whole animal</tissue>
    </source>
</reference>
<sequence>MLGVSSTMSSAKRKWLLPTINFTHVVPFQLSHCVLRVAVNIWVKCITSLHVNDDVLVEWRNSGREVTYNSKYLYIRVGTPWLSKASRPLVSTESKAFFKSMKVRRAASYSDTDEFRNSVNVVNRANPFETRC</sequence>